<dbReference type="InterPro" id="IPR010920">
    <property type="entry name" value="LSM_dom_sf"/>
</dbReference>
<gene>
    <name evidence="12" type="ORF">GCM10007420_23450</name>
</gene>
<dbReference type="SUPFAM" id="SSF50182">
    <property type="entry name" value="Sm-like ribonucleoproteins"/>
    <property type="match status" value="1"/>
</dbReference>
<dbReference type="InterPro" id="IPR006686">
    <property type="entry name" value="MscS_channel_CS"/>
</dbReference>
<keyword evidence="5 8" id="KW-1133">Transmembrane helix</keyword>
<keyword evidence="4 8" id="KW-0812">Transmembrane</keyword>
<feature type="region of interest" description="Disordered" evidence="7">
    <location>
        <begin position="377"/>
        <end position="405"/>
    </location>
</feature>
<dbReference type="InterPro" id="IPR011014">
    <property type="entry name" value="MscS_channel_TM-2"/>
</dbReference>
<keyword evidence="6 8" id="KW-0472">Membrane</keyword>
<keyword evidence="3" id="KW-1003">Cell membrane</keyword>
<feature type="transmembrane region" description="Helical" evidence="8">
    <location>
        <begin position="28"/>
        <end position="54"/>
    </location>
</feature>
<evidence type="ECO:0000259" key="10">
    <source>
        <dbReference type="Pfam" id="PF21082"/>
    </source>
</evidence>
<accession>A0ABQ1XXG1</accession>
<dbReference type="InterPro" id="IPR006685">
    <property type="entry name" value="MscS_channel_2nd"/>
</dbReference>
<dbReference type="PANTHER" id="PTHR43634:SF2">
    <property type="entry name" value="LOW CONDUCTANCE MECHANOSENSITIVE CHANNEL YNAI"/>
    <property type="match status" value="1"/>
</dbReference>
<organism evidence="12 13">
    <name type="scientific">Glycocaulis albus</name>
    <dbReference type="NCBI Taxonomy" id="1382801"/>
    <lineage>
        <taxon>Bacteria</taxon>
        <taxon>Pseudomonadati</taxon>
        <taxon>Pseudomonadota</taxon>
        <taxon>Alphaproteobacteria</taxon>
        <taxon>Maricaulales</taxon>
        <taxon>Maricaulaceae</taxon>
        <taxon>Glycocaulis</taxon>
    </lineage>
</organism>
<dbReference type="Pfam" id="PF00924">
    <property type="entry name" value="MS_channel_2nd"/>
    <property type="match status" value="1"/>
</dbReference>
<comment type="similarity">
    <text evidence="2">Belongs to the MscS (TC 1.A.23) family.</text>
</comment>
<sequence length="405" mass="44787">MMETMTDLWAIVVDVWNTSFLGLNVGQALVGLIVVALAFAVRGLVGWMITKFLMAYASKTTTQLDDKIVRALSGPIRLIPVIIGVYIAVLIVGLDQPDGEGPGINVVRTLIVIAIFWALHNVVTPVSYLLRPLQRALGPVLVDWLAKTLRILFIIVGVGAVLQLWGIPVAPIVAGLGLFGVAVGLGAQDLFKNLISGLLVLTEKRFLPGEWIHVDGVVEGTVEQINFRSTLVRRFDKSPVYVPNSYLSDEAVTNFSRMTHRRIRWMIGVEYKTTKEQLQYIRDKTLEWLDNHPGFAKPPEVATFMRVDSFGPSSIDYLLYCFTHTTNWGEWLELKEELALALKDIVEGAGTAFAFPSTSVYMDDGVEVFVPPRVAAHGRKVDPDANPEAEEMPERVARGEEGDSD</sequence>
<feature type="transmembrane region" description="Helical" evidence="8">
    <location>
        <begin position="75"/>
        <end position="94"/>
    </location>
</feature>
<evidence type="ECO:0000256" key="1">
    <source>
        <dbReference type="ARBA" id="ARBA00004651"/>
    </source>
</evidence>
<dbReference type="PANTHER" id="PTHR43634">
    <property type="entry name" value="OW CONDUCTANCE MECHANOSENSITIVE CHANNEL"/>
    <property type="match status" value="1"/>
</dbReference>
<reference evidence="13" key="1">
    <citation type="journal article" date="2019" name="Int. J. Syst. Evol. Microbiol.">
        <title>The Global Catalogue of Microorganisms (GCM) 10K type strain sequencing project: providing services to taxonomists for standard genome sequencing and annotation.</title>
        <authorList>
            <consortium name="The Broad Institute Genomics Platform"/>
            <consortium name="The Broad Institute Genome Sequencing Center for Infectious Disease"/>
            <person name="Wu L."/>
            <person name="Ma J."/>
        </authorList>
    </citation>
    <scope>NUCLEOTIDE SEQUENCE [LARGE SCALE GENOMIC DNA]</scope>
    <source>
        <strain evidence="13">CGMCC 1.12766</strain>
    </source>
</reference>
<dbReference type="EMBL" id="BMFS01000012">
    <property type="protein sequence ID" value="GGH06258.1"/>
    <property type="molecule type" value="Genomic_DNA"/>
</dbReference>
<name>A0ABQ1XXG1_9PROT</name>
<dbReference type="InterPro" id="IPR023408">
    <property type="entry name" value="MscS_beta-dom_sf"/>
</dbReference>
<dbReference type="InterPro" id="IPR045042">
    <property type="entry name" value="YnaI-like"/>
</dbReference>
<dbReference type="Proteomes" id="UP000648722">
    <property type="component" value="Unassembled WGS sequence"/>
</dbReference>
<feature type="domain" description="Mechanosensitive ion channel MscS C-terminal" evidence="10">
    <location>
        <begin position="264"/>
        <end position="350"/>
    </location>
</feature>
<protein>
    <submittedName>
        <fullName evidence="12">Mechanosensitive ion channel protein MscS</fullName>
    </submittedName>
</protein>
<dbReference type="RefSeq" id="WP_188452786.1">
    <property type="nucleotide sequence ID" value="NZ_BMFS01000012.1"/>
</dbReference>
<feature type="transmembrane region" description="Helical" evidence="8">
    <location>
        <begin position="149"/>
        <end position="166"/>
    </location>
</feature>
<dbReference type="Pfam" id="PF21088">
    <property type="entry name" value="MS_channel_1st"/>
    <property type="match status" value="1"/>
</dbReference>
<dbReference type="Gene3D" id="3.30.70.100">
    <property type="match status" value="1"/>
</dbReference>
<dbReference type="PROSITE" id="PS01246">
    <property type="entry name" value="UPF0003"/>
    <property type="match status" value="1"/>
</dbReference>
<evidence type="ECO:0000256" key="6">
    <source>
        <dbReference type="ARBA" id="ARBA00023136"/>
    </source>
</evidence>
<dbReference type="InterPro" id="IPR049278">
    <property type="entry name" value="MS_channel_C"/>
</dbReference>
<comment type="caution">
    <text evidence="12">The sequence shown here is derived from an EMBL/GenBank/DDBJ whole genome shotgun (WGS) entry which is preliminary data.</text>
</comment>
<feature type="domain" description="Mechanosensitive ion channel transmembrane helices 2/3" evidence="11">
    <location>
        <begin position="147"/>
        <end position="188"/>
    </location>
</feature>
<dbReference type="InterPro" id="IPR049142">
    <property type="entry name" value="MS_channel_1st"/>
</dbReference>
<evidence type="ECO:0000313" key="12">
    <source>
        <dbReference type="EMBL" id="GGH06258.1"/>
    </source>
</evidence>
<evidence type="ECO:0000256" key="8">
    <source>
        <dbReference type="SAM" id="Phobius"/>
    </source>
</evidence>
<evidence type="ECO:0000259" key="11">
    <source>
        <dbReference type="Pfam" id="PF21088"/>
    </source>
</evidence>
<evidence type="ECO:0000256" key="5">
    <source>
        <dbReference type="ARBA" id="ARBA00022989"/>
    </source>
</evidence>
<proteinExistence type="inferred from homology"/>
<feature type="transmembrane region" description="Helical" evidence="8">
    <location>
        <begin position="106"/>
        <end position="129"/>
    </location>
</feature>
<evidence type="ECO:0000256" key="3">
    <source>
        <dbReference type="ARBA" id="ARBA00022475"/>
    </source>
</evidence>
<dbReference type="InterPro" id="IPR011066">
    <property type="entry name" value="MscS_channel_C_sf"/>
</dbReference>
<dbReference type="Pfam" id="PF21082">
    <property type="entry name" value="MS_channel_3rd"/>
    <property type="match status" value="1"/>
</dbReference>
<comment type="subcellular location">
    <subcellularLocation>
        <location evidence="1">Cell membrane</location>
        <topology evidence="1">Multi-pass membrane protein</topology>
    </subcellularLocation>
</comment>
<evidence type="ECO:0000313" key="13">
    <source>
        <dbReference type="Proteomes" id="UP000648722"/>
    </source>
</evidence>
<dbReference type="Gene3D" id="2.30.30.60">
    <property type="match status" value="1"/>
</dbReference>
<evidence type="ECO:0000256" key="4">
    <source>
        <dbReference type="ARBA" id="ARBA00022692"/>
    </source>
</evidence>
<evidence type="ECO:0000256" key="2">
    <source>
        <dbReference type="ARBA" id="ARBA00008017"/>
    </source>
</evidence>
<dbReference type="SUPFAM" id="SSF82861">
    <property type="entry name" value="Mechanosensitive channel protein MscS (YggB), transmembrane region"/>
    <property type="match status" value="1"/>
</dbReference>
<evidence type="ECO:0000256" key="7">
    <source>
        <dbReference type="SAM" id="MobiDB-lite"/>
    </source>
</evidence>
<feature type="domain" description="Mechanosensitive ion channel MscS" evidence="9">
    <location>
        <begin position="189"/>
        <end position="257"/>
    </location>
</feature>
<feature type="compositionally biased region" description="Basic and acidic residues" evidence="7">
    <location>
        <begin position="392"/>
        <end position="405"/>
    </location>
</feature>
<dbReference type="SUPFAM" id="SSF82689">
    <property type="entry name" value="Mechanosensitive channel protein MscS (YggB), C-terminal domain"/>
    <property type="match status" value="1"/>
</dbReference>
<keyword evidence="13" id="KW-1185">Reference proteome</keyword>
<evidence type="ECO:0000259" key="9">
    <source>
        <dbReference type="Pfam" id="PF00924"/>
    </source>
</evidence>
<dbReference type="Gene3D" id="1.10.287.1260">
    <property type="match status" value="1"/>
</dbReference>